<evidence type="ECO:0000313" key="2">
    <source>
        <dbReference type="Proteomes" id="UP000287188"/>
    </source>
</evidence>
<dbReference type="Proteomes" id="UP000287188">
    <property type="component" value="Unassembled WGS sequence"/>
</dbReference>
<protein>
    <submittedName>
        <fullName evidence="1">Uncharacterized protein</fullName>
    </submittedName>
</protein>
<evidence type="ECO:0000313" key="1">
    <source>
        <dbReference type="EMBL" id="GCE21543.1"/>
    </source>
</evidence>
<dbReference type="RefSeq" id="WP_218032003.1">
    <property type="nucleotide sequence ID" value="NZ_BIFS01000001.1"/>
</dbReference>
<dbReference type="EMBL" id="BIFS01000001">
    <property type="protein sequence ID" value="GCE21543.1"/>
    <property type="molecule type" value="Genomic_DNA"/>
</dbReference>
<dbReference type="AlphaFoldDB" id="A0A402AR43"/>
<name>A0A402AR43_9CHLR</name>
<keyword evidence="2" id="KW-1185">Reference proteome</keyword>
<organism evidence="1 2">
    <name type="scientific">Dictyobacter kobayashii</name>
    <dbReference type="NCBI Taxonomy" id="2014872"/>
    <lineage>
        <taxon>Bacteria</taxon>
        <taxon>Bacillati</taxon>
        <taxon>Chloroflexota</taxon>
        <taxon>Ktedonobacteria</taxon>
        <taxon>Ktedonobacterales</taxon>
        <taxon>Dictyobacteraceae</taxon>
        <taxon>Dictyobacter</taxon>
    </lineage>
</organism>
<sequence>MSIKKQRFLIDPNIHLTDFASLFLVQCPRCQGCARVIPELDTTREFVNPYFPERVKFLCPRCGAVKEKGKCLRMWVGGPCDWYFRLPLYLQMPCCGHILWAHNLEHLQYLEQYVQAELRERSTIKNQRYTYTSTYERTLATRLPKWMKSAKNRAEVIKCIHKLQHLLLQ</sequence>
<comment type="caution">
    <text evidence="1">The sequence shown here is derived from an EMBL/GenBank/DDBJ whole genome shotgun (WGS) entry which is preliminary data.</text>
</comment>
<accession>A0A402AR43</accession>
<gene>
    <name evidence="1" type="ORF">KDK_53430</name>
</gene>
<reference evidence="2" key="1">
    <citation type="submission" date="2018-12" db="EMBL/GenBank/DDBJ databases">
        <title>Tengunoibacter tsumagoiensis gen. nov., sp. nov., Dictyobacter kobayashii sp. nov., D. alpinus sp. nov., and D. joshuensis sp. nov. and description of Dictyobacteraceae fam. nov. within the order Ktedonobacterales isolated from Tengu-no-mugimeshi.</title>
        <authorList>
            <person name="Wang C.M."/>
            <person name="Zheng Y."/>
            <person name="Sakai Y."/>
            <person name="Toyoda A."/>
            <person name="Minakuchi Y."/>
            <person name="Abe K."/>
            <person name="Yokota A."/>
            <person name="Yabe S."/>
        </authorList>
    </citation>
    <scope>NUCLEOTIDE SEQUENCE [LARGE SCALE GENOMIC DNA]</scope>
    <source>
        <strain evidence="2">Uno11</strain>
    </source>
</reference>
<proteinExistence type="predicted"/>